<keyword evidence="4" id="KW-1185">Reference proteome</keyword>
<dbReference type="EnsemblPlants" id="OPUNC05G16020.1">
    <property type="protein sequence ID" value="OPUNC05G16020.1"/>
    <property type="gene ID" value="OPUNC05G16020"/>
</dbReference>
<evidence type="ECO:0000313" key="3">
    <source>
        <dbReference type="EnsemblPlants" id="OPUNC05G16020.1"/>
    </source>
</evidence>
<evidence type="ECO:0000256" key="1">
    <source>
        <dbReference type="SAM" id="MobiDB-lite"/>
    </source>
</evidence>
<organism evidence="3">
    <name type="scientific">Oryza punctata</name>
    <name type="common">Red rice</name>
    <dbReference type="NCBI Taxonomy" id="4537"/>
    <lineage>
        <taxon>Eukaryota</taxon>
        <taxon>Viridiplantae</taxon>
        <taxon>Streptophyta</taxon>
        <taxon>Embryophyta</taxon>
        <taxon>Tracheophyta</taxon>
        <taxon>Spermatophyta</taxon>
        <taxon>Magnoliopsida</taxon>
        <taxon>Liliopsida</taxon>
        <taxon>Poales</taxon>
        <taxon>Poaceae</taxon>
        <taxon>BOP clade</taxon>
        <taxon>Oryzoideae</taxon>
        <taxon>Oryzeae</taxon>
        <taxon>Oryzinae</taxon>
        <taxon>Oryza</taxon>
    </lineage>
</organism>
<feature type="signal peptide" evidence="2">
    <location>
        <begin position="1"/>
        <end position="26"/>
    </location>
</feature>
<protein>
    <submittedName>
        <fullName evidence="3">Uncharacterized protein</fullName>
    </submittedName>
</protein>
<sequence length="132" mass="12826">MALSMSRAHLLFLCSLVVAAAAGALAVPAAEVDWARQLRHHHGASPARDAPAPSPAPLSTPELCRPGGPVPAPSSSPAGATTIPGRAAPDATAPAPSPEAVGKSNGAAASLPLITWPAVLAGAAGVATTLIL</sequence>
<name>A0A0E0L336_ORYPU</name>
<proteinExistence type="predicted"/>
<evidence type="ECO:0000256" key="2">
    <source>
        <dbReference type="SAM" id="SignalP"/>
    </source>
</evidence>
<dbReference type="Gramene" id="OPUNC05G16020.1">
    <property type="protein sequence ID" value="OPUNC05G16020.1"/>
    <property type="gene ID" value="OPUNC05G16020"/>
</dbReference>
<reference evidence="3" key="1">
    <citation type="submission" date="2015-04" db="UniProtKB">
        <authorList>
            <consortium name="EnsemblPlants"/>
        </authorList>
    </citation>
    <scope>IDENTIFICATION</scope>
</reference>
<evidence type="ECO:0000313" key="4">
    <source>
        <dbReference type="Proteomes" id="UP000026962"/>
    </source>
</evidence>
<dbReference type="Proteomes" id="UP000026962">
    <property type="component" value="Chromosome 5"/>
</dbReference>
<feature type="region of interest" description="Disordered" evidence="1">
    <location>
        <begin position="40"/>
        <end position="105"/>
    </location>
</feature>
<reference evidence="3" key="2">
    <citation type="submission" date="2018-05" db="EMBL/GenBank/DDBJ databases">
        <title>OpunRS2 (Oryza punctata Reference Sequence Version 2).</title>
        <authorList>
            <person name="Zhang J."/>
            <person name="Kudrna D."/>
            <person name="Lee S."/>
            <person name="Talag J."/>
            <person name="Welchert J."/>
            <person name="Wing R.A."/>
        </authorList>
    </citation>
    <scope>NUCLEOTIDE SEQUENCE [LARGE SCALE GENOMIC DNA]</scope>
</reference>
<accession>A0A0E0L336</accession>
<feature type="chain" id="PRO_5002366191" evidence="2">
    <location>
        <begin position="27"/>
        <end position="132"/>
    </location>
</feature>
<dbReference type="AlphaFoldDB" id="A0A0E0L336"/>
<dbReference type="HOGENOM" id="CLU_1920510_0_0_1"/>
<keyword evidence="2" id="KW-0732">Signal</keyword>
<feature type="compositionally biased region" description="Low complexity" evidence="1">
    <location>
        <begin position="75"/>
        <end position="100"/>
    </location>
</feature>